<evidence type="ECO:0000313" key="5">
    <source>
        <dbReference type="WBParaSite" id="DME_0000916401-mRNA-1"/>
    </source>
</evidence>
<sequence>MVIELGGNPSFDFNGSITHLVCEQIVRNEKILSCISCGLYVLRLEYIMDSYKAKKWLDPEDYEWGNPIFMKKYQFTLERLECLARSSRQWRIELQEISPHRRAFSNWRAVLYCSRRRFVEIQRIIINGGGIAIHRFKFR</sequence>
<dbReference type="GO" id="GO:2000781">
    <property type="term" value="P:positive regulation of double-strand break repair"/>
    <property type="evidence" value="ECO:0007669"/>
    <property type="project" value="InterPro"/>
</dbReference>
<gene>
    <name evidence="2" type="ORF">DME_LOCUS2901</name>
</gene>
<dbReference type="InterPro" id="IPR042479">
    <property type="entry name" value="Slf1"/>
</dbReference>
<evidence type="ECO:0000259" key="1">
    <source>
        <dbReference type="PROSITE" id="PS50172"/>
    </source>
</evidence>
<name>A0A0N4UMS3_DRAME</name>
<dbReference type="AlphaFoldDB" id="A0A0N4UMS3"/>
<reference evidence="5" key="1">
    <citation type="submission" date="2017-02" db="UniProtKB">
        <authorList>
            <consortium name="WormBaseParasite"/>
        </authorList>
    </citation>
    <scope>IDENTIFICATION</scope>
</reference>
<evidence type="ECO:0000313" key="3">
    <source>
        <dbReference type="Proteomes" id="UP000038040"/>
    </source>
</evidence>
<dbReference type="WBParaSite" id="DME_0000916401-mRNA-1">
    <property type="protein sequence ID" value="DME_0000916401-mRNA-1"/>
    <property type="gene ID" value="DME_0000916401"/>
</dbReference>
<dbReference type="Proteomes" id="UP000274756">
    <property type="component" value="Unassembled WGS sequence"/>
</dbReference>
<dbReference type="PANTHER" id="PTHR46677:SF1">
    <property type="entry name" value="SMC5-SMC6 COMPLEX LOCALIZATION FACTOR PROTEIN 1"/>
    <property type="match status" value="1"/>
</dbReference>
<dbReference type="InterPro" id="IPR001357">
    <property type="entry name" value="BRCT_dom"/>
</dbReference>
<feature type="domain" description="BRCT" evidence="1">
    <location>
        <begin position="1"/>
        <end position="64"/>
    </location>
</feature>
<dbReference type="OrthoDB" id="251770at2759"/>
<accession>A0A0N4UMS3</accession>
<dbReference type="GO" id="GO:0006974">
    <property type="term" value="P:DNA damage response"/>
    <property type="evidence" value="ECO:0007669"/>
    <property type="project" value="TreeGrafter"/>
</dbReference>
<proteinExistence type="predicted"/>
<dbReference type="Gene3D" id="3.40.50.10190">
    <property type="entry name" value="BRCT domain"/>
    <property type="match status" value="1"/>
</dbReference>
<dbReference type="Proteomes" id="UP000038040">
    <property type="component" value="Unplaced"/>
</dbReference>
<dbReference type="Pfam" id="PF16770">
    <property type="entry name" value="RTT107_BRCT_5"/>
    <property type="match status" value="1"/>
</dbReference>
<keyword evidence="4" id="KW-1185">Reference proteome</keyword>
<evidence type="ECO:0000313" key="2">
    <source>
        <dbReference type="EMBL" id="VDN52928.1"/>
    </source>
</evidence>
<dbReference type="InterPro" id="IPR036420">
    <property type="entry name" value="BRCT_dom_sf"/>
</dbReference>
<organism evidence="3 5">
    <name type="scientific">Dracunculus medinensis</name>
    <name type="common">Guinea worm</name>
    <dbReference type="NCBI Taxonomy" id="318479"/>
    <lineage>
        <taxon>Eukaryota</taxon>
        <taxon>Metazoa</taxon>
        <taxon>Ecdysozoa</taxon>
        <taxon>Nematoda</taxon>
        <taxon>Chromadorea</taxon>
        <taxon>Rhabditida</taxon>
        <taxon>Spirurina</taxon>
        <taxon>Dracunculoidea</taxon>
        <taxon>Dracunculidae</taxon>
        <taxon>Dracunculus</taxon>
    </lineage>
</organism>
<dbReference type="SUPFAM" id="SSF52113">
    <property type="entry name" value="BRCT domain"/>
    <property type="match status" value="1"/>
</dbReference>
<evidence type="ECO:0000313" key="4">
    <source>
        <dbReference type="Proteomes" id="UP000274756"/>
    </source>
</evidence>
<reference evidence="2 4" key="2">
    <citation type="submission" date="2018-11" db="EMBL/GenBank/DDBJ databases">
        <authorList>
            <consortium name="Pathogen Informatics"/>
        </authorList>
    </citation>
    <scope>NUCLEOTIDE SEQUENCE [LARGE SCALE GENOMIC DNA]</scope>
</reference>
<dbReference type="PROSITE" id="PS50172">
    <property type="entry name" value="BRCT"/>
    <property type="match status" value="1"/>
</dbReference>
<protein>
    <submittedName>
        <fullName evidence="5">BRCT domain-containing protein</fullName>
    </submittedName>
</protein>
<dbReference type="PANTHER" id="PTHR46677">
    <property type="entry name" value="SMC5-SMC6 COMPLEX LOCALIZATION FACTOR PROTEIN 1"/>
    <property type="match status" value="1"/>
</dbReference>
<dbReference type="EMBL" id="UYYG01000088">
    <property type="protein sequence ID" value="VDN52928.1"/>
    <property type="molecule type" value="Genomic_DNA"/>
</dbReference>
<dbReference type="STRING" id="318479.A0A0N4UMS3"/>
<dbReference type="GO" id="GO:1990166">
    <property type="term" value="P:protein localization to site of double-strand break"/>
    <property type="evidence" value="ECO:0007669"/>
    <property type="project" value="TreeGrafter"/>
</dbReference>
<dbReference type="GO" id="GO:0005634">
    <property type="term" value="C:nucleus"/>
    <property type="evidence" value="ECO:0007669"/>
    <property type="project" value="TreeGrafter"/>
</dbReference>
<dbReference type="GO" id="GO:0035861">
    <property type="term" value="C:site of double-strand break"/>
    <property type="evidence" value="ECO:0007669"/>
    <property type="project" value="TreeGrafter"/>
</dbReference>